<evidence type="ECO:0000313" key="3">
    <source>
        <dbReference type="Proteomes" id="UP000291338"/>
    </source>
</evidence>
<gene>
    <name evidence="2" type="ORF">C1E23_01130</name>
</gene>
<protein>
    <submittedName>
        <fullName evidence="2">Uncharacterized protein</fullName>
    </submittedName>
</protein>
<comment type="caution">
    <text evidence="2">The sequence shown here is derived from an EMBL/GenBank/DDBJ whole genome shotgun (WGS) entry which is preliminary data.</text>
</comment>
<sequence length="64" mass="6725">MLPQSFSNTGQMPIKGGDAKSGIGDSAFTNHGKLGGLNYNKGIPQWVIYGAIGLAAFWVISGKR</sequence>
<accession>A0A4Q7IUF7</accession>
<proteinExistence type="predicted"/>
<organism evidence="2 3">
    <name type="scientific">Pseudoalteromonas phenolica</name>
    <dbReference type="NCBI Taxonomy" id="161398"/>
    <lineage>
        <taxon>Bacteria</taxon>
        <taxon>Pseudomonadati</taxon>
        <taxon>Pseudomonadota</taxon>
        <taxon>Gammaproteobacteria</taxon>
        <taxon>Alteromonadales</taxon>
        <taxon>Pseudoalteromonadaceae</taxon>
        <taxon>Pseudoalteromonas</taxon>
    </lineage>
</organism>
<keyword evidence="1" id="KW-1133">Transmembrane helix</keyword>
<dbReference type="Proteomes" id="UP000291338">
    <property type="component" value="Unassembled WGS sequence"/>
</dbReference>
<evidence type="ECO:0000313" key="2">
    <source>
        <dbReference type="EMBL" id="RZQ54967.1"/>
    </source>
</evidence>
<reference evidence="2 3" key="1">
    <citation type="submission" date="2018-01" db="EMBL/GenBank/DDBJ databases">
        <title>Co-occurrence of chitin degradation, pigmentation and bioactivity in marine Pseudoalteromonas.</title>
        <authorList>
            <person name="Paulsen S."/>
            <person name="Gram L."/>
            <person name="Machado H."/>
        </authorList>
    </citation>
    <scope>NUCLEOTIDE SEQUENCE [LARGE SCALE GENOMIC DNA]</scope>
    <source>
        <strain evidence="2 3">S3898</strain>
    </source>
</reference>
<feature type="transmembrane region" description="Helical" evidence="1">
    <location>
        <begin position="43"/>
        <end position="60"/>
    </location>
</feature>
<keyword evidence="1" id="KW-0472">Membrane</keyword>
<evidence type="ECO:0000256" key="1">
    <source>
        <dbReference type="SAM" id="Phobius"/>
    </source>
</evidence>
<name>A0A4Q7IUF7_9GAMM</name>
<dbReference type="AlphaFoldDB" id="A0A4Q7IUF7"/>
<keyword evidence="1" id="KW-0812">Transmembrane</keyword>
<dbReference type="EMBL" id="PPSX01000005">
    <property type="protein sequence ID" value="RZQ54967.1"/>
    <property type="molecule type" value="Genomic_DNA"/>
</dbReference>